<dbReference type="HOGENOM" id="CLU_039465_4_1_1"/>
<dbReference type="STRING" id="6669.E9HFZ7"/>
<dbReference type="InterPro" id="IPR035969">
    <property type="entry name" value="Rab-GAP_TBC_sf"/>
</dbReference>
<keyword evidence="5" id="KW-1185">Reference proteome</keyword>
<evidence type="ECO:0000256" key="1">
    <source>
        <dbReference type="ARBA" id="ARBA00022468"/>
    </source>
</evidence>
<organism evidence="4 5">
    <name type="scientific">Daphnia pulex</name>
    <name type="common">Water flea</name>
    <dbReference type="NCBI Taxonomy" id="6669"/>
    <lineage>
        <taxon>Eukaryota</taxon>
        <taxon>Metazoa</taxon>
        <taxon>Ecdysozoa</taxon>
        <taxon>Arthropoda</taxon>
        <taxon>Crustacea</taxon>
        <taxon>Branchiopoda</taxon>
        <taxon>Diplostraca</taxon>
        <taxon>Cladocera</taxon>
        <taxon>Anomopoda</taxon>
        <taxon>Daphniidae</taxon>
        <taxon>Daphnia</taxon>
    </lineage>
</organism>
<accession>E9HFZ7</accession>
<evidence type="ECO:0000259" key="3">
    <source>
        <dbReference type="PROSITE" id="PS50086"/>
    </source>
</evidence>
<protein>
    <recommendedName>
        <fullName evidence="3">Rab-GAP TBC domain-containing protein</fullName>
    </recommendedName>
</protein>
<feature type="compositionally biased region" description="Basic and acidic residues" evidence="2">
    <location>
        <begin position="260"/>
        <end position="274"/>
    </location>
</feature>
<dbReference type="PhylomeDB" id="E9HFZ7"/>
<dbReference type="InParanoid" id="E9HFZ7"/>
<dbReference type="KEGG" id="dpx:DAPPUDRAFT_329217"/>
<feature type="domain" description="Rab-GAP TBC" evidence="3">
    <location>
        <begin position="1"/>
        <end position="183"/>
    </location>
</feature>
<dbReference type="SUPFAM" id="SSF47923">
    <property type="entry name" value="Ypt/Rab-GAP domain of gyp1p"/>
    <property type="match status" value="2"/>
</dbReference>
<evidence type="ECO:0000313" key="4">
    <source>
        <dbReference type="EMBL" id="EFX69347.1"/>
    </source>
</evidence>
<reference evidence="4 5" key="1">
    <citation type="journal article" date="2011" name="Science">
        <title>The ecoresponsive genome of Daphnia pulex.</title>
        <authorList>
            <person name="Colbourne J.K."/>
            <person name="Pfrender M.E."/>
            <person name="Gilbert D."/>
            <person name="Thomas W.K."/>
            <person name="Tucker A."/>
            <person name="Oakley T.H."/>
            <person name="Tokishita S."/>
            <person name="Aerts A."/>
            <person name="Arnold G.J."/>
            <person name="Basu M.K."/>
            <person name="Bauer D.J."/>
            <person name="Caceres C.E."/>
            <person name="Carmel L."/>
            <person name="Casola C."/>
            <person name="Choi J.H."/>
            <person name="Detter J.C."/>
            <person name="Dong Q."/>
            <person name="Dusheyko S."/>
            <person name="Eads B.D."/>
            <person name="Frohlich T."/>
            <person name="Geiler-Samerotte K.A."/>
            <person name="Gerlach D."/>
            <person name="Hatcher P."/>
            <person name="Jogdeo S."/>
            <person name="Krijgsveld J."/>
            <person name="Kriventseva E.V."/>
            <person name="Kultz D."/>
            <person name="Laforsch C."/>
            <person name="Lindquist E."/>
            <person name="Lopez J."/>
            <person name="Manak J.R."/>
            <person name="Muller J."/>
            <person name="Pangilinan J."/>
            <person name="Patwardhan R.P."/>
            <person name="Pitluck S."/>
            <person name="Pritham E.J."/>
            <person name="Rechtsteiner A."/>
            <person name="Rho M."/>
            <person name="Rogozin I.B."/>
            <person name="Sakarya O."/>
            <person name="Salamov A."/>
            <person name="Schaack S."/>
            <person name="Shapiro H."/>
            <person name="Shiga Y."/>
            <person name="Skalitzky C."/>
            <person name="Smith Z."/>
            <person name="Souvorov A."/>
            <person name="Sung W."/>
            <person name="Tang Z."/>
            <person name="Tsuchiya D."/>
            <person name="Tu H."/>
            <person name="Vos H."/>
            <person name="Wang M."/>
            <person name="Wolf Y.I."/>
            <person name="Yamagata H."/>
            <person name="Yamada T."/>
            <person name="Ye Y."/>
            <person name="Shaw J.R."/>
            <person name="Andrews J."/>
            <person name="Crease T.J."/>
            <person name="Tang H."/>
            <person name="Lucas S.M."/>
            <person name="Robertson H.M."/>
            <person name="Bork P."/>
            <person name="Koonin E.V."/>
            <person name="Zdobnov E.M."/>
            <person name="Grigoriev I.V."/>
            <person name="Lynch M."/>
            <person name="Boore J.L."/>
        </authorList>
    </citation>
    <scope>NUCLEOTIDE SEQUENCE [LARGE SCALE GENOMIC DNA]</scope>
</reference>
<dbReference type="FunFam" id="1.10.8.1310:FF:000010">
    <property type="entry name" value="Uncharacterized protein"/>
    <property type="match status" value="1"/>
</dbReference>
<dbReference type="Gene3D" id="1.10.8.1310">
    <property type="match status" value="1"/>
</dbReference>
<evidence type="ECO:0000313" key="5">
    <source>
        <dbReference type="Proteomes" id="UP000000305"/>
    </source>
</evidence>
<keyword evidence="1" id="KW-0343">GTPase activation</keyword>
<dbReference type="GO" id="GO:0005096">
    <property type="term" value="F:GTPase activator activity"/>
    <property type="evidence" value="ECO:0000318"/>
    <property type="project" value="GO_Central"/>
</dbReference>
<dbReference type="FunCoup" id="E9HFZ7">
    <property type="interactions" value="1621"/>
</dbReference>
<evidence type="ECO:0000256" key="2">
    <source>
        <dbReference type="SAM" id="MobiDB-lite"/>
    </source>
</evidence>
<proteinExistence type="predicted"/>
<dbReference type="PROSITE" id="PS50086">
    <property type="entry name" value="TBC_RABGAP"/>
    <property type="match status" value="1"/>
</dbReference>
<dbReference type="eggNOG" id="KOG2595">
    <property type="taxonomic scope" value="Eukaryota"/>
</dbReference>
<dbReference type="GO" id="GO:0006888">
    <property type="term" value="P:endoplasmic reticulum to Golgi vesicle-mediated transport"/>
    <property type="evidence" value="ECO:0000318"/>
    <property type="project" value="GO_Central"/>
</dbReference>
<dbReference type="GO" id="GO:0005789">
    <property type="term" value="C:endoplasmic reticulum membrane"/>
    <property type="evidence" value="ECO:0000318"/>
    <property type="project" value="GO_Central"/>
</dbReference>
<dbReference type="InterPro" id="IPR045913">
    <property type="entry name" value="TBC20/Gyp8-like"/>
</dbReference>
<dbReference type="InterPro" id="IPR000195">
    <property type="entry name" value="Rab-GAP-TBC_dom"/>
</dbReference>
<dbReference type="AlphaFoldDB" id="E9HFZ7"/>
<dbReference type="Proteomes" id="UP000000305">
    <property type="component" value="Unassembled WGS sequence"/>
</dbReference>
<sequence>MFVYSVFLLRIKLLHQLKETGVSSEEIQHHQYYNQVVLDVKRILKCFPPGINENIQADLQVKVTELIIRVLIANEGLHYYQGFHDIAITLLLVLGEEKSYSVLCRLSQSHFQLFMGPDMEPTMEILNLVYALVKNENRDLYNYLIRSELGTIFCLPWAITWFGHVLNDYETVVRLFDVFMFSHPWISMYLSNVVVLHRASDIFLTPCKMPLLHQMLSNVPDNLPFDSLITETEKLMRTYPPDVMETVVREMHAENIRKIKEEDEERKRRMEQRKAALQGKHTKAAIERWTPWSGFRNLRSQTAKVVALSVSVATFSFIYNYVRPNIEIF</sequence>
<dbReference type="EMBL" id="GL732638">
    <property type="protein sequence ID" value="EFX69347.1"/>
    <property type="molecule type" value="Genomic_DNA"/>
</dbReference>
<feature type="region of interest" description="Disordered" evidence="2">
    <location>
        <begin position="260"/>
        <end position="279"/>
    </location>
</feature>
<dbReference type="Gene3D" id="1.10.472.80">
    <property type="entry name" value="Ypt/Rab-GAP domain of gyp1p, domain 3"/>
    <property type="match status" value="1"/>
</dbReference>
<dbReference type="FunFam" id="1.10.472.80:FF:000143">
    <property type="entry name" value="Uncharacterized protein"/>
    <property type="match status" value="1"/>
</dbReference>
<dbReference type="OrthoDB" id="206700at2759"/>
<gene>
    <name evidence="4" type="ORF">DAPPUDRAFT_329217</name>
</gene>
<dbReference type="PANTHER" id="PTHR20913:SF7">
    <property type="entry name" value="RE60063P"/>
    <property type="match status" value="1"/>
</dbReference>
<dbReference type="Pfam" id="PF00566">
    <property type="entry name" value="RabGAP-TBC"/>
    <property type="match status" value="1"/>
</dbReference>
<name>E9HFZ7_DAPPU</name>
<dbReference type="PANTHER" id="PTHR20913">
    <property type="entry name" value="TBC1 DOMAIN FAMILY MEMBER 20/GTPASE"/>
    <property type="match status" value="1"/>
</dbReference>